<proteinExistence type="predicted"/>
<gene>
    <name evidence="1" type="ORF">SAMN05421858_3475</name>
</gene>
<sequence>MLYILITKDKIEYLCSIQSNTKAGYRMARVNAIKCMSMNIDLNMMLMVSQHSNNV</sequence>
<protein>
    <submittedName>
        <fullName evidence="1">Uncharacterized protein</fullName>
    </submittedName>
</protein>
<dbReference type="AlphaFoldDB" id="A0A1N7DAV0"/>
<accession>A0A1N7DAV0</accession>
<keyword evidence="2" id="KW-1185">Reference proteome</keyword>
<name>A0A1N7DAV0_9EURY</name>
<organism evidence="1 2">
    <name type="scientific">Haladaptatus litoreus</name>
    <dbReference type="NCBI Taxonomy" id="553468"/>
    <lineage>
        <taxon>Archaea</taxon>
        <taxon>Methanobacteriati</taxon>
        <taxon>Methanobacteriota</taxon>
        <taxon>Stenosarchaea group</taxon>
        <taxon>Halobacteria</taxon>
        <taxon>Halobacteriales</taxon>
        <taxon>Haladaptataceae</taxon>
        <taxon>Haladaptatus</taxon>
    </lineage>
</organism>
<evidence type="ECO:0000313" key="1">
    <source>
        <dbReference type="EMBL" id="SIR72970.1"/>
    </source>
</evidence>
<dbReference type="Proteomes" id="UP000186914">
    <property type="component" value="Unassembled WGS sequence"/>
</dbReference>
<evidence type="ECO:0000313" key="2">
    <source>
        <dbReference type="Proteomes" id="UP000186914"/>
    </source>
</evidence>
<reference evidence="2" key="1">
    <citation type="submission" date="2017-01" db="EMBL/GenBank/DDBJ databases">
        <authorList>
            <person name="Varghese N."/>
            <person name="Submissions S."/>
        </authorList>
    </citation>
    <scope>NUCLEOTIDE SEQUENCE [LARGE SCALE GENOMIC DNA]</scope>
    <source>
        <strain evidence="2">CGMCC 1.7737</strain>
    </source>
</reference>
<dbReference type="EMBL" id="FTNO01000004">
    <property type="protein sequence ID" value="SIR72970.1"/>
    <property type="molecule type" value="Genomic_DNA"/>
</dbReference>